<comment type="subunit">
    <text evidence="2">Homodimer.</text>
</comment>
<evidence type="ECO:0000256" key="3">
    <source>
        <dbReference type="ARBA" id="ARBA00012321"/>
    </source>
</evidence>
<keyword evidence="6" id="KW-0665">Pyrimidine biosynthesis</keyword>
<dbReference type="PROSITE" id="PS00156">
    <property type="entry name" value="OMPDECASE"/>
    <property type="match status" value="1"/>
</dbReference>
<accession>A0A0F9S6U1</accession>
<evidence type="ECO:0000313" key="10">
    <source>
        <dbReference type="EMBL" id="KKN64595.1"/>
    </source>
</evidence>
<evidence type="ECO:0000256" key="4">
    <source>
        <dbReference type="ARBA" id="ARBA00021923"/>
    </source>
</evidence>
<keyword evidence="5" id="KW-0210">Decarboxylase</keyword>
<dbReference type="GO" id="GO:0044205">
    <property type="term" value="P:'de novo' UMP biosynthetic process"/>
    <property type="evidence" value="ECO:0007669"/>
    <property type="project" value="UniProtKB-UniPathway"/>
</dbReference>
<dbReference type="Gene3D" id="3.20.20.70">
    <property type="entry name" value="Aldolase class I"/>
    <property type="match status" value="1"/>
</dbReference>
<dbReference type="AlphaFoldDB" id="A0A0F9S6U1"/>
<dbReference type="GO" id="GO:0004590">
    <property type="term" value="F:orotidine-5'-phosphate decarboxylase activity"/>
    <property type="evidence" value="ECO:0007669"/>
    <property type="project" value="UniProtKB-EC"/>
</dbReference>
<keyword evidence="7" id="KW-0456">Lyase</keyword>
<dbReference type="CDD" id="cd04725">
    <property type="entry name" value="OMP_decarboxylase_like"/>
    <property type="match status" value="1"/>
</dbReference>
<dbReference type="Pfam" id="PF00215">
    <property type="entry name" value="OMPdecase"/>
    <property type="match status" value="1"/>
</dbReference>
<feature type="domain" description="Orotidine 5'-phosphate decarboxylase" evidence="9">
    <location>
        <begin position="10"/>
        <end position="234"/>
    </location>
</feature>
<dbReference type="HAMAP" id="MF_01200_B">
    <property type="entry name" value="OMPdecase_type1_B"/>
    <property type="match status" value="1"/>
</dbReference>
<dbReference type="SUPFAM" id="SSF51366">
    <property type="entry name" value="Ribulose-phoshate binding barrel"/>
    <property type="match status" value="1"/>
</dbReference>
<evidence type="ECO:0000256" key="5">
    <source>
        <dbReference type="ARBA" id="ARBA00022793"/>
    </source>
</evidence>
<gene>
    <name evidence="10" type="ORF">LCGC14_0490210</name>
</gene>
<sequence>MNKKMDLAKRIIVALDVGSREEALPLIRQLEGVEIFKVGLKLFTAEGPSLLKEVKILRKKIFLDLKLHDIPNTVAEAVKVAVKHGAHMLTLHASGGREMMERAVDAAKKEAEKEGTDKPLLLAVTILTSLKDDQLQEIGMPADTSTQVLKLAKLAQEAGVDGVVCSPQEIEIIRKEIGKDLLVVVPGIRPSWAVAHDQKRIMTPSLAIQKGADYLVIGRPIIAAPSPQEAFLKILDELGDS</sequence>
<dbReference type="EMBL" id="LAZR01000550">
    <property type="protein sequence ID" value="KKN64595.1"/>
    <property type="molecule type" value="Genomic_DNA"/>
</dbReference>
<dbReference type="InterPro" id="IPR011060">
    <property type="entry name" value="RibuloseP-bd_barrel"/>
</dbReference>
<evidence type="ECO:0000256" key="6">
    <source>
        <dbReference type="ARBA" id="ARBA00022975"/>
    </source>
</evidence>
<dbReference type="EC" id="4.1.1.23" evidence="3"/>
<evidence type="ECO:0000256" key="7">
    <source>
        <dbReference type="ARBA" id="ARBA00023239"/>
    </source>
</evidence>
<evidence type="ECO:0000256" key="2">
    <source>
        <dbReference type="ARBA" id="ARBA00011738"/>
    </source>
</evidence>
<dbReference type="InterPro" id="IPR014732">
    <property type="entry name" value="OMPdecase"/>
</dbReference>
<comment type="pathway">
    <text evidence="1">Pyrimidine metabolism; UMP biosynthesis via de novo pathway; UMP from orotate: step 2/2.</text>
</comment>
<dbReference type="InterPro" id="IPR047596">
    <property type="entry name" value="OMPdecase_bac"/>
</dbReference>
<dbReference type="NCBIfam" id="NF001273">
    <property type="entry name" value="PRK00230.1"/>
    <property type="match status" value="1"/>
</dbReference>
<dbReference type="FunFam" id="3.20.20.70:FF:000015">
    <property type="entry name" value="Orotidine 5'-phosphate decarboxylase"/>
    <property type="match status" value="1"/>
</dbReference>
<comment type="caution">
    <text evidence="10">The sequence shown here is derived from an EMBL/GenBank/DDBJ whole genome shotgun (WGS) entry which is preliminary data.</text>
</comment>
<proteinExistence type="inferred from homology"/>
<dbReference type="InterPro" id="IPR001754">
    <property type="entry name" value="OMPdeCOase_dom"/>
</dbReference>
<dbReference type="InterPro" id="IPR018089">
    <property type="entry name" value="OMPdecase_AS"/>
</dbReference>
<dbReference type="GO" id="GO:0005829">
    <property type="term" value="C:cytosol"/>
    <property type="evidence" value="ECO:0007669"/>
    <property type="project" value="TreeGrafter"/>
</dbReference>
<dbReference type="InterPro" id="IPR013785">
    <property type="entry name" value="Aldolase_TIM"/>
</dbReference>
<evidence type="ECO:0000259" key="9">
    <source>
        <dbReference type="SMART" id="SM00934"/>
    </source>
</evidence>
<organism evidence="10">
    <name type="scientific">marine sediment metagenome</name>
    <dbReference type="NCBI Taxonomy" id="412755"/>
    <lineage>
        <taxon>unclassified sequences</taxon>
        <taxon>metagenomes</taxon>
        <taxon>ecological metagenomes</taxon>
    </lineage>
</organism>
<name>A0A0F9S6U1_9ZZZZ</name>
<dbReference type="NCBIfam" id="TIGR01740">
    <property type="entry name" value="pyrF"/>
    <property type="match status" value="1"/>
</dbReference>
<dbReference type="UniPathway" id="UPA00070">
    <property type="reaction ID" value="UER00120"/>
</dbReference>
<protein>
    <recommendedName>
        <fullName evidence="4">Orotidine 5'-phosphate decarboxylase</fullName>
        <ecNumber evidence="3">4.1.1.23</ecNumber>
    </recommendedName>
    <alternativeName>
        <fullName evidence="8">OMP decarboxylase</fullName>
    </alternativeName>
</protein>
<dbReference type="GO" id="GO:0006207">
    <property type="term" value="P:'de novo' pyrimidine nucleobase biosynthetic process"/>
    <property type="evidence" value="ECO:0007669"/>
    <property type="project" value="InterPro"/>
</dbReference>
<dbReference type="PANTHER" id="PTHR32119:SF2">
    <property type="entry name" value="OROTIDINE 5'-PHOSPHATE DECARBOXYLASE"/>
    <property type="match status" value="1"/>
</dbReference>
<dbReference type="SMART" id="SM00934">
    <property type="entry name" value="OMPdecase"/>
    <property type="match status" value="1"/>
</dbReference>
<evidence type="ECO:0000256" key="8">
    <source>
        <dbReference type="ARBA" id="ARBA00033428"/>
    </source>
</evidence>
<dbReference type="PANTHER" id="PTHR32119">
    <property type="entry name" value="OROTIDINE 5'-PHOSPHATE DECARBOXYLASE"/>
    <property type="match status" value="1"/>
</dbReference>
<evidence type="ECO:0000256" key="1">
    <source>
        <dbReference type="ARBA" id="ARBA00004861"/>
    </source>
</evidence>
<reference evidence="10" key="1">
    <citation type="journal article" date="2015" name="Nature">
        <title>Complex archaea that bridge the gap between prokaryotes and eukaryotes.</title>
        <authorList>
            <person name="Spang A."/>
            <person name="Saw J.H."/>
            <person name="Jorgensen S.L."/>
            <person name="Zaremba-Niedzwiedzka K."/>
            <person name="Martijn J."/>
            <person name="Lind A.E."/>
            <person name="van Eijk R."/>
            <person name="Schleper C."/>
            <person name="Guy L."/>
            <person name="Ettema T.J."/>
        </authorList>
    </citation>
    <scope>NUCLEOTIDE SEQUENCE</scope>
</reference>